<dbReference type="AlphaFoldDB" id="A0A811JUZ4"/>
<dbReference type="PANTHER" id="PTHR46060:SF2">
    <property type="entry name" value="HISTONE-LYSINE N-METHYLTRANSFERASE SETMAR"/>
    <property type="match status" value="1"/>
</dbReference>
<proteinExistence type="predicted"/>
<comment type="caution">
    <text evidence="3">The sequence shown here is derived from an EMBL/GenBank/DDBJ whole genome shotgun (WGS) entry which is preliminary data.</text>
</comment>
<accession>A0A811JUZ4</accession>
<evidence type="ECO:0000256" key="1">
    <source>
        <dbReference type="SAM" id="MobiDB-lite"/>
    </source>
</evidence>
<dbReference type="GO" id="GO:0000793">
    <property type="term" value="C:condensed chromosome"/>
    <property type="evidence" value="ECO:0007669"/>
    <property type="project" value="TreeGrafter"/>
</dbReference>
<keyword evidence="4" id="KW-1185">Reference proteome</keyword>
<dbReference type="Proteomes" id="UP000614601">
    <property type="component" value="Unassembled WGS sequence"/>
</dbReference>
<feature type="region of interest" description="Disordered" evidence="1">
    <location>
        <begin position="1"/>
        <end position="20"/>
    </location>
</feature>
<dbReference type="GO" id="GO:0031297">
    <property type="term" value="P:replication fork processing"/>
    <property type="evidence" value="ECO:0007669"/>
    <property type="project" value="TreeGrafter"/>
</dbReference>
<dbReference type="EMBL" id="CAJFDH010000001">
    <property type="protein sequence ID" value="CAD5207086.1"/>
    <property type="molecule type" value="Genomic_DNA"/>
</dbReference>
<dbReference type="EMBL" id="CAJFCW020000001">
    <property type="protein sequence ID" value="CAG9084281.1"/>
    <property type="molecule type" value="Genomic_DNA"/>
</dbReference>
<organism evidence="3 4">
    <name type="scientific">Bursaphelenchus okinawaensis</name>
    <dbReference type="NCBI Taxonomy" id="465554"/>
    <lineage>
        <taxon>Eukaryota</taxon>
        <taxon>Metazoa</taxon>
        <taxon>Ecdysozoa</taxon>
        <taxon>Nematoda</taxon>
        <taxon>Chromadorea</taxon>
        <taxon>Rhabditida</taxon>
        <taxon>Tylenchina</taxon>
        <taxon>Tylenchomorpha</taxon>
        <taxon>Aphelenchoidea</taxon>
        <taxon>Aphelenchoididae</taxon>
        <taxon>Bursaphelenchus</taxon>
    </lineage>
</organism>
<dbReference type="GO" id="GO:0046975">
    <property type="term" value="F:histone H3K36 methyltransferase activity"/>
    <property type="evidence" value="ECO:0007669"/>
    <property type="project" value="TreeGrafter"/>
</dbReference>
<dbReference type="GO" id="GO:0003690">
    <property type="term" value="F:double-stranded DNA binding"/>
    <property type="evidence" value="ECO:0007669"/>
    <property type="project" value="TreeGrafter"/>
</dbReference>
<dbReference type="Proteomes" id="UP000783686">
    <property type="component" value="Unassembled WGS sequence"/>
</dbReference>
<dbReference type="GO" id="GO:0015074">
    <property type="term" value="P:DNA integration"/>
    <property type="evidence" value="ECO:0007669"/>
    <property type="project" value="TreeGrafter"/>
</dbReference>
<dbReference type="InterPro" id="IPR041426">
    <property type="entry name" value="Mos1_HTH"/>
</dbReference>
<dbReference type="Pfam" id="PF17906">
    <property type="entry name" value="HTH_48"/>
    <property type="match status" value="1"/>
</dbReference>
<dbReference type="PANTHER" id="PTHR46060">
    <property type="entry name" value="MARINER MOS1 TRANSPOSASE-LIKE PROTEIN"/>
    <property type="match status" value="1"/>
</dbReference>
<feature type="domain" description="Mos1 transposase HTH" evidence="2">
    <location>
        <begin position="28"/>
        <end position="74"/>
    </location>
</feature>
<feature type="compositionally biased region" description="Low complexity" evidence="1">
    <location>
        <begin position="95"/>
        <end position="114"/>
    </location>
</feature>
<dbReference type="GO" id="GO:0005634">
    <property type="term" value="C:nucleus"/>
    <property type="evidence" value="ECO:0007669"/>
    <property type="project" value="TreeGrafter"/>
</dbReference>
<feature type="region of interest" description="Disordered" evidence="1">
    <location>
        <begin position="72"/>
        <end position="144"/>
    </location>
</feature>
<evidence type="ECO:0000313" key="4">
    <source>
        <dbReference type="Proteomes" id="UP000614601"/>
    </source>
</evidence>
<dbReference type="GO" id="GO:0042800">
    <property type="term" value="F:histone H3K4 methyltransferase activity"/>
    <property type="evidence" value="ECO:0007669"/>
    <property type="project" value="TreeGrafter"/>
</dbReference>
<name>A0A811JUZ4_9BILA</name>
<gene>
    <name evidence="3" type="ORF">BOKJ2_LOCUS1770</name>
</gene>
<dbReference type="GO" id="GO:0000014">
    <property type="term" value="F:single-stranded DNA endodeoxyribonuclease activity"/>
    <property type="evidence" value="ECO:0007669"/>
    <property type="project" value="TreeGrafter"/>
</dbReference>
<dbReference type="GO" id="GO:0000729">
    <property type="term" value="P:DNA double-strand break processing"/>
    <property type="evidence" value="ECO:0007669"/>
    <property type="project" value="TreeGrafter"/>
</dbReference>
<dbReference type="Gene3D" id="1.10.10.1450">
    <property type="match status" value="1"/>
</dbReference>
<dbReference type="OrthoDB" id="5825689at2759"/>
<dbReference type="GO" id="GO:0044774">
    <property type="term" value="P:mitotic DNA integrity checkpoint signaling"/>
    <property type="evidence" value="ECO:0007669"/>
    <property type="project" value="TreeGrafter"/>
</dbReference>
<dbReference type="GO" id="GO:0006303">
    <property type="term" value="P:double-strand break repair via nonhomologous end joining"/>
    <property type="evidence" value="ECO:0007669"/>
    <property type="project" value="TreeGrafter"/>
</dbReference>
<evidence type="ECO:0000259" key="2">
    <source>
        <dbReference type="Pfam" id="PF17906"/>
    </source>
</evidence>
<dbReference type="GO" id="GO:0003697">
    <property type="term" value="F:single-stranded DNA binding"/>
    <property type="evidence" value="ECO:0007669"/>
    <property type="project" value="TreeGrafter"/>
</dbReference>
<dbReference type="GO" id="GO:0044547">
    <property type="term" value="F:DNA topoisomerase binding"/>
    <property type="evidence" value="ECO:0007669"/>
    <property type="project" value="TreeGrafter"/>
</dbReference>
<dbReference type="InterPro" id="IPR052709">
    <property type="entry name" value="Transposase-MT_Hybrid"/>
</dbReference>
<evidence type="ECO:0000313" key="3">
    <source>
        <dbReference type="EMBL" id="CAD5207086.1"/>
    </source>
</evidence>
<feature type="compositionally biased region" description="Polar residues" evidence="1">
    <location>
        <begin position="123"/>
        <end position="133"/>
    </location>
</feature>
<sequence length="168" mass="18016">MADNVLESTGKDLRSTSKSPKRMVKYETRVLLLHYWKKNVNAVETTRQICETEGKDAVAVRTTQRWFLKFASGDTNLKDKPRSGRPSGATSKRVNAGAAAAGATSAAKLTAANSGDRPGGGTSKATHSGANSEVTEDENMSSPMHELAVEAGLETVLQEWLAAQIKRP</sequence>
<reference evidence="3" key="1">
    <citation type="submission" date="2020-09" db="EMBL/GenBank/DDBJ databases">
        <authorList>
            <person name="Kikuchi T."/>
        </authorList>
    </citation>
    <scope>NUCLEOTIDE SEQUENCE</scope>
    <source>
        <strain evidence="3">SH1</strain>
    </source>
</reference>
<protein>
    <recommendedName>
        <fullName evidence="2">Mos1 transposase HTH domain-containing protein</fullName>
    </recommendedName>
</protein>
<dbReference type="GO" id="GO:0035861">
    <property type="term" value="C:site of double-strand break"/>
    <property type="evidence" value="ECO:0007669"/>
    <property type="project" value="TreeGrafter"/>
</dbReference>